<dbReference type="Pfam" id="PF14655">
    <property type="entry name" value="RAB3GAP2_N"/>
    <property type="match status" value="1"/>
</dbReference>
<dbReference type="Proteomes" id="UP000324800">
    <property type="component" value="Unassembled WGS sequence"/>
</dbReference>
<dbReference type="PANTHER" id="PTHR12472:SF0">
    <property type="entry name" value="RAB3 GTPASE-ACTIVATING PROTEIN NON-CATALYTIC SUBUNIT"/>
    <property type="match status" value="1"/>
</dbReference>
<protein>
    <recommendedName>
        <fullName evidence="1">Rab3-GAP regulatory subunit N-terminal domain-containing protein</fullName>
    </recommendedName>
</protein>
<evidence type="ECO:0000259" key="1">
    <source>
        <dbReference type="Pfam" id="PF14655"/>
    </source>
</evidence>
<sequence length="155" mass="18304">IKDSNTEFKDIIKPYRLLDYSDKQRLLSDERTKKNEQYLLGKQYDNSDENSNPFHNQIPHKLYSHNDRIRKGVSIELSPCGRYAAVYDGLGRVRLIDVQSGILIHSFKGYRRAQIAWLRTKVNSNSEGKQQQSMMMSKRDRMEGRIKTEYIMMLR</sequence>
<proteinExistence type="predicted"/>
<accession>A0A5J4PK65</accession>
<gene>
    <name evidence="2" type="ORF">EZS28_056416</name>
</gene>
<dbReference type="InterPro" id="IPR032839">
    <property type="entry name" value="RAB3GAP_N"/>
</dbReference>
<feature type="domain" description="Rab3-GAP regulatory subunit N-terminal" evidence="1">
    <location>
        <begin position="62"/>
        <end position="134"/>
    </location>
</feature>
<dbReference type="EMBL" id="SNRW01050051">
    <property type="protein sequence ID" value="KAA6309897.1"/>
    <property type="molecule type" value="Genomic_DNA"/>
</dbReference>
<dbReference type="AlphaFoldDB" id="A0A5J4PK65"/>
<comment type="caution">
    <text evidence="2">The sequence shown here is derived from an EMBL/GenBank/DDBJ whole genome shotgun (WGS) entry which is preliminary data.</text>
</comment>
<dbReference type="InterPro" id="IPR026059">
    <property type="entry name" value="Rab3GAP2"/>
</dbReference>
<dbReference type="Gene3D" id="2.130.10.10">
    <property type="entry name" value="YVTN repeat-like/Quinoprotein amine dehydrogenase"/>
    <property type="match status" value="1"/>
</dbReference>
<organism evidence="2 3">
    <name type="scientific">Streblomastix strix</name>
    <dbReference type="NCBI Taxonomy" id="222440"/>
    <lineage>
        <taxon>Eukaryota</taxon>
        <taxon>Metamonada</taxon>
        <taxon>Preaxostyla</taxon>
        <taxon>Oxymonadida</taxon>
        <taxon>Streblomastigidae</taxon>
        <taxon>Streblomastix</taxon>
    </lineage>
</organism>
<dbReference type="InterPro" id="IPR015943">
    <property type="entry name" value="WD40/YVTN_repeat-like_dom_sf"/>
</dbReference>
<name>A0A5J4PK65_9EUKA</name>
<feature type="non-terminal residue" evidence="2">
    <location>
        <position position="1"/>
    </location>
</feature>
<evidence type="ECO:0000313" key="2">
    <source>
        <dbReference type="EMBL" id="KAA6309897.1"/>
    </source>
</evidence>
<dbReference type="OrthoDB" id="2019917at2759"/>
<dbReference type="PANTHER" id="PTHR12472">
    <property type="entry name" value="RAB3-GAP REGULATORY DOMAIN"/>
    <property type="match status" value="1"/>
</dbReference>
<evidence type="ECO:0000313" key="3">
    <source>
        <dbReference type="Proteomes" id="UP000324800"/>
    </source>
</evidence>
<dbReference type="InterPro" id="IPR036322">
    <property type="entry name" value="WD40_repeat_dom_sf"/>
</dbReference>
<dbReference type="SUPFAM" id="SSF50978">
    <property type="entry name" value="WD40 repeat-like"/>
    <property type="match status" value="1"/>
</dbReference>
<reference evidence="2 3" key="1">
    <citation type="submission" date="2019-03" db="EMBL/GenBank/DDBJ databases">
        <title>Single cell metagenomics reveals metabolic interactions within the superorganism composed of flagellate Streblomastix strix and complex community of Bacteroidetes bacteria on its surface.</title>
        <authorList>
            <person name="Treitli S.C."/>
            <person name="Kolisko M."/>
            <person name="Husnik F."/>
            <person name="Keeling P."/>
            <person name="Hampl V."/>
        </authorList>
    </citation>
    <scope>NUCLEOTIDE SEQUENCE [LARGE SCALE GENOMIC DNA]</scope>
    <source>
        <strain evidence="2">ST1C</strain>
    </source>
</reference>